<comment type="caution">
    <text evidence="1">The sequence shown here is derived from an EMBL/GenBank/DDBJ whole genome shotgun (WGS) entry which is preliminary data.</text>
</comment>
<evidence type="ECO:0000313" key="1">
    <source>
        <dbReference type="EMBL" id="NEC91162.1"/>
    </source>
</evidence>
<organism evidence="1">
    <name type="scientific">Streptomyces sp. SID12501</name>
    <dbReference type="NCBI Taxonomy" id="2706042"/>
    <lineage>
        <taxon>Bacteria</taxon>
        <taxon>Bacillati</taxon>
        <taxon>Actinomycetota</taxon>
        <taxon>Actinomycetes</taxon>
        <taxon>Kitasatosporales</taxon>
        <taxon>Streptomycetaceae</taxon>
        <taxon>Streptomyces</taxon>
    </lineage>
</organism>
<gene>
    <name evidence="1" type="ORF">G3I71_36400</name>
</gene>
<sequence>MSVSLYDHVRPGGLASLSDGVQRALGGAPRDFSAYADTTARQGVWSS</sequence>
<proteinExistence type="predicted"/>
<protein>
    <submittedName>
        <fullName evidence="1">Uncharacterized protein</fullName>
    </submittedName>
</protein>
<name>A0A6B3C4A5_9ACTN</name>
<dbReference type="EMBL" id="JAAGLU010000039">
    <property type="protein sequence ID" value="NEC91162.1"/>
    <property type="molecule type" value="Genomic_DNA"/>
</dbReference>
<dbReference type="AlphaFoldDB" id="A0A6B3C4A5"/>
<accession>A0A6B3C4A5</accession>
<reference evidence="1" key="1">
    <citation type="submission" date="2020-01" db="EMBL/GenBank/DDBJ databases">
        <title>Insect and environment-associated Actinomycetes.</title>
        <authorList>
            <person name="Currrie C."/>
            <person name="Chevrette M."/>
            <person name="Carlson C."/>
            <person name="Stubbendieck R."/>
            <person name="Wendt-Pienkowski E."/>
        </authorList>
    </citation>
    <scope>NUCLEOTIDE SEQUENCE</scope>
    <source>
        <strain evidence="1">SID12501</strain>
    </source>
</reference>
<dbReference type="RefSeq" id="WP_164321637.1">
    <property type="nucleotide sequence ID" value="NZ_JAAGLU010000039.1"/>
</dbReference>